<keyword evidence="1" id="KW-0378">Hydrolase</keyword>
<evidence type="ECO:0000256" key="1">
    <source>
        <dbReference type="RuleBase" id="RU363044"/>
    </source>
</evidence>
<dbReference type="InterPro" id="IPR010285">
    <property type="entry name" value="DNA_helicase_pif1-like_DEAD"/>
</dbReference>
<dbReference type="GO" id="GO:0043139">
    <property type="term" value="F:5'-3' DNA helicase activity"/>
    <property type="evidence" value="ECO:0007669"/>
    <property type="project" value="UniProtKB-EC"/>
</dbReference>
<proteinExistence type="inferred from homology"/>
<keyword evidence="1" id="KW-0234">DNA repair</keyword>
<dbReference type="EMBL" id="CAJVQA010017397">
    <property type="protein sequence ID" value="CAG8748576.1"/>
    <property type="molecule type" value="Genomic_DNA"/>
</dbReference>
<comment type="catalytic activity">
    <reaction evidence="1">
        <text>ATP + H2O = ADP + phosphate + H(+)</text>
        <dbReference type="Rhea" id="RHEA:13065"/>
        <dbReference type="ChEBI" id="CHEBI:15377"/>
        <dbReference type="ChEBI" id="CHEBI:15378"/>
        <dbReference type="ChEBI" id="CHEBI:30616"/>
        <dbReference type="ChEBI" id="CHEBI:43474"/>
        <dbReference type="ChEBI" id="CHEBI:456216"/>
        <dbReference type="EC" id="5.6.2.3"/>
    </reaction>
</comment>
<dbReference type="GO" id="GO:0005524">
    <property type="term" value="F:ATP binding"/>
    <property type="evidence" value="ECO:0007669"/>
    <property type="project" value="UniProtKB-KW"/>
</dbReference>
<dbReference type="Proteomes" id="UP000789759">
    <property type="component" value="Unassembled WGS sequence"/>
</dbReference>
<dbReference type="Gene3D" id="3.40.50.300">
    <property type="entry name" value="P-loop containing nucleotide triphosphate hydrolases"/>
    <property type="match status" value="1"/>
</dbReference>
<keyword evidence="1" id="KW-0227">DNA damage</keyword>
<evidence type="ECO:0000313" key="4">
    <source>
        <dbReference type="Proteomes" id="UP000789759"/>
    </source>
</evidence>
<organism evidence="3 4">
    <name type="scientific">Cetraspora pellucida</name>
    <dbReference type="NCBI Taxonomy" id="1433469"/>
    <lineage>
        <taxon>Eukaryota</taxon>
        <taxon>Fungi</taxon>
        <taxon>Fungi incertae sedis</taxon>
        <taxon>Mucoromycota</taxon>
        <taxon>Glomeromycotina</taxon>
        <taxon>Glomeromycetes</taxon>
        <taxon>Diversisporales</taxon>
        <taxon>Gigasporaceae</taxon>
        <taxon>Cetraspora</taxon>
    </lineage>
</organism>
<evidence type="ECO:0000313" key="3">
    <source>
        <dbReference type="EMBL" id="CAG8748576.1"/>
    </source>
</evidence>
<keyword evidence="1" id="KW-0233">DNA recombination</keyword>
<comment type="similarity">
    <text evidence="1">Belongs to the helicase family.</text>
</comment>
<dbReference type="PANTHER" id="PTHR47642:SF7">
    <property type="entry name" value="ATP-DEPENDENT DNA HELICASE PIF1"/>
    <property type="match status" value="1"/>
</dbReference>
<dbReference type="GO" id="GO:0006281">
    <property type="term" value="P:DNA repair"/>
    <property type="evidence" value="ECO:0007669"/>
    <property type="project" value="UniProtKB-KW"/>
</dbReference>
<gene>
    <name evidence="3" type="ORF">CPELLU_LOCUS14557</name>
</gene>
<dbReference type="AlphaFoldDB" id="A0A9N9IRQ1"/>
<evidence type="ECO:0000259" key="2">
    <source>
        <dbReference type="Pfam" id="PF05970"/>
    </source>
</evidence>
<keyword evidence="1" id="KW-0067">ATP-binding</keyword>
<sequence>MLGGELFDKLESLARRIRQDEQPFGGIQLILAGDFCQLPPVGKSPLYCFAAKSWENYIRETVNLTQEAEATNNQELVQLPGPSYLFAAEDQEKEPGKLKELIRDCLAAAKLELKIGAQ</sequence>
<protein>
    <recommendedName>
        <fullName evidence="1">ATP-dependent DNA helicase</fullName>
        <ecNumber evidence="1">5.6.2.3</ecNumber>
    </recommendedName>
</protein>
<feature type="non-terminal residue" evidence="3">
    <location>
        <position position="1"/>
    </location>
</feature>
<keyword evidence="4" id="KW-1185">Reference proteome</keyword>
<dbReference type="GO" id="GO:0006310">
    <property type="term" value="P:DNA recombination"/>
    <property type="evidence" value="ECO:0007669"/>
    <property type="project" value="UniProtKB-KW"/>
</dbReference>
<dbReference type="InterPro" id="IPR027417">
    <property type="entry name" value="P-loop_NTPase"/>
</dbReference>
<name>A0A9N9IRQ1_9GLOM</name>
<accession>A0A9N9IRQ1</accession>
<dbReference type="GO" id="GO:0000723">
    <property type="term" value="P:telomere maintenance"/>
    <property type="evidence" value="ECO:0007669"/>
    <property type="project" value="InterPro"/>
</dbReference>
<keyword evidence="1" id="KW-0347">Helicase</keyword>
<dbReference type="Pfam" id="PF05970">
    <property type="entry name" value="PIF1"/>
    <property type="match status" value="1"/>
</dbReference>
<dbReference type="GO" id="GO:0016787">
    <property type="term" value="F:hydrolase activity"/>
    <property type="evidence" value="ECO:0007669"/>
    <property type="project" value="UniProtKB-KW"/>
</dbReference>
<dbReference type="EC" id="5.6.2.3" evidence="1"/>
<reference evidence="3" key="1">
    <citation type="submission" date="2021-06" db="EMBL/GenBank/DDBJ databases">
        <authorList>
            <person name="Kallberg Y."/>
            <person name="Tangrot J."/>
            <person name="Rosling A."/>
        </authorList>
    </citation>
    <scope>NUCLEOTIDE SEQUENCE</scope>
    <source>
        <strain evidence="3">FL966</strain>
    </source>
</reference>
<dbReference type="InterPro" id="IPR051055">
    <property type="entry name" value="PIF1_helicase"/>
</dbReference>
<dbReference type="OrthoDB" id="5599845at2759"/>
<keyword evidence="1" id="KW-0547">Nucleotide-binding</keyword>
<comment type="caution">
    <text evidence="3">The sequence shown here is derived from an EMBL/GenBank/DDBJ whole genome shotgun (WGS) entry which is preliminary data.</text>
</comment>
<feature type="domain" description="DNA helicase Pif1-like DEAD-box helicase" evidence="2">
    <location>
        <begin position="1"/>
        <end position="69"/>
    </location>
</feature>
<comment type="cofactor">
    <cofactor evidence="1">
        <name>Mg(2+)</name>
        <dbReference type="ChEBI" id="CHEBI:18420"/>
    </cofactor>
</comment>
<dbReference type="PANTHER" id="PTHR47642">
    <property type="entry name" value="ATP-DEPENDENT DNA HELICASE"/>
    <property type="match status" value="1"/>
</dbReference>